<feature type="transmembrane region" description="Helical" evidence="1">
    <location>
        <begin position="45"/>
        <end position="64"/>
    </location>
</feature>
<dbReference type="Proteomes" id="UP000176863">
    <property type="component" value="Unassembled WGS sequence"/>
</dbReference>
<dbReference type="Pfam" id="PF12666">
    <property type="entry name" value="PrgI"/>
    <property type="match status" value="1"/>
</dbReference>
<protein>
    <recommendedName>
        <fullName evidence="4">PrgI family protein</fullName>
    </recommendedName>
</protein>
<keyword evidence="1" id="KW-0472">Membrane</keyword>
<evidence type="ECO:0000256" key="1">
    <source>
        <dbReference type="SAM" id="Phobius"/>
    </source>
</evidence>
<evidence type="ECO:0000313" key="2">
    <source>
        <dbReference type="EMBL" id="OGG52418.1"/>
    </source>
</evidence>
<evidence type="ECO:0008006" key="4">
    <source>
        <dbReference type="Google" id="ProtNLM"/>
    </source>
</evidence>
<feature type="transmembrane region" description="Helical" evidence="1">
    <location>
        <begin position="20"/>
        <end position="38"/>
    </location>
</feature>
<proteinExistence type="predicted"/>
<reference evidence="2 3" key="1">
    <citation type="journal article" date="2016" name="Nat. Commun.">
        <title>Thousands of microbial genomes shed light on interconnected biogeochemical processes in an aquifer system.</title>
        <authorList>
            <person name="Anantharaman K."/>
            <person name="Brown C.T."/>
            <person name="Hug L.A."/>
            <person name="Sharon I."/>
            <person name="Castelle C.J."/>
            <person name="Probst A.J."/>
            <person name="Thomas B.C."/>
            <person name="Singh A."/>
            <person name="Wilkins M.J."/>
            <person name="Karaoz U."/>
            <person name="Brodie E.L."/>
            <person name="Williams K.H."/>
            <person name="Hubbard S.S."/>
            <person name="Banfield J.F."/>
        </authorList>
    </citation>
    <scope>NUCLEOTIDE SEQUENCE [LARGE SCALE GENOMIC DNA]</scope>
</reference>
<dbReference type="EMBL" id="MFKT01000029">
    <property type="protein sequence ID" value="OGG52418.1"/>
    <property type="molecule type" value="Genomic_DNA"/>
</dbReference>
<dbReference type="STRING" id="1798480.A2851_05230"/>
<comment type="caution">
    <text evidence="2">The sequence shown here is derived from an EMBL/GenBank/DDBJ whole genome shotgun (WGS) entry which is preliminary data.</text>
</comment>
<organism evidence="2 3">
    <name type="scientific">Candidatus Kaiserbacteria bacterium RIFCSPHIGHO2_01_FULL_53_29</name>
    <dbReference type="NCBI Taxonomy" id="1798480"/>
    <lineage>
        <taxon>Bacteria</taxon>
        <taxon>Candidatus Kaiseribacteriota</taxon>
    </lineage>
</organism>
<keyword evidence="1" id="KW-0812">Transmembrane</keyword>
<accession>A0A1F6CTB0</accession>
<sequence>MQFQVPQFIEVEDKIFGPLTFKQFIYVAGGLGACYIMWRVLPMYLAAPLVVLTGGLAAGLAFFQVNGRPFILALENGFFFLLRSKLYLWNNTRKKSVAMPVVGKMAQGSAEIYVPKLSESRLHELSWSLDIKERIAGGVANDEERHIIRTDQDLVVPIRTAQQALARSQ</sequence>
<evidence type="ECO:0000313" key="3">
    <source>
        <dbReference type="Proteomes" id="UP000176863"/>
    </source>
</evidence>
<name>A0A1F6CTB0_9BACT</name>
<gene>
    <name evidence="2" type="ORF">A2851_05230</name>
</gene>
<keyword evidence="1" id="KW-1133">Transmembrane helix</keyword>
<dbReference type="AlphaFoldDB" id="A0A1F6CTB0"/>
<dbReference type="InterPro" id="IPR024414">
    <property type="entry name" value="Uncharacterised_PrgI"/>
</dbReference>